<dbReference type="InterPro" id="IPR016088">
    <property type="entry name" value="Chalcone_isomerase_3-sand"/>
</dbReference>
<dbReference type="Gene3D" id="3.50.70.10">
    <property type="match status" value="1"/>
</dbReference>
<accession>A0A6U5LGR3</accession>
<proteinExistence type="predicted"/>
<sequence>MQCANPGDRKQGGRSSMKMNYRVNRRSCRLFIILVHLFGVNTHLPSGPGRKRRKNSFHSGWGGPVGVHTQGIRFEREIKVGDDGSLEVMDGAIYWLQDDIDGRCLGPTGFSECGETTLWRFRREENYPKKPRGWQAIFGRKFLSSEELSSSEENEIKPSEAPIQLHSLQIFNLENDRDTVLSSTEMDYLESQPKPWSRSPHRSKIVDECLTISKKSWKQHKKDFVQMQLELDNCGKKRSRKWYIDSRGVLTLPLPARKNDGVSSGNVHRRAACLSRNNTEAVVTLCEETLQDIQETVYPVTFSLVSYKHIYTQEDENIIIDIAPDVEDLVPDDDEDSGSLETAGIPRAASLLTSSHPILLGIPASKTLSSAHPSRGSLLLKNSNPILVGINNENLSSSRPSRGTLLLTHSNPILHGFQQGSPRLKDSKPRPAIIKQSDNSAPLVSPGPGSTTTRIKTCKMPVNPYFEAADDAGMWEDPATSLVYRTEISSYLGDDESLGRHVLMGVGQYMRTVFNVKIYGIGLYVSELDAVADPQLRQFVGLDAEDMRGMDKFYEVMSSMGDKSADSVGFDRTLLLKLNMQLSTDTMRSSLEGDWKLMTPEQKDMLISSSMKPRPADENMLKVISSKHNPSKCSCGQFAPEEYNADSSCCARGTDMLFTWRKNGDVELRIDGRPMDIFSYPDLGQAIFYDYFRFDDPISQDALFRFPDGFPSLLAPLAQVPTDAHTMEEFEEKTDLETKLKKKNAPHIGNIAGNIAKDISGHVVGATGWIQTAVTGATQEVISRTQALGGEIQRASHQLDDRRRAIADATAASVTSFVPFVRDRFGLMLGNGNIDEEMEYEDDSEWSGGKLDGIHCVNMNENEPCSRTAPVSIFENDAPQSSEHIDIGEADPSITLSHKVVLMIVHLYLALLLIVSLPGDSDNCMLVIKRKRKLYRRGQKKPNATNGFDLDSEKKKQGNMKKSLSYFL</sequence>
<feature type="compositionally biased region" description="Polar residues" evidence="1">
    <location>
        <begin position="436"/>
        <end position="452"/>
    </location>
</feature>
<protein>
    <submittedName>
        <fullName evidence="3">Uncharacterized protein</fullName>
    </submittedName>
</protein>
<dbReference type="EMBL" id="HBFR01038384">
    <property type="protein sequence ID" value="CAD8900781.1"/>
    <property type="molecule type" value="Transcribed_RNA"/>
</dbReference>
<dbReference type="InterPro" id="IPR016089">
    <property type="entry name" value="Chalcone_isomerase_bundle_sf"/>
</dbReference>
<dbReference type="Gene3D" id="1.10.890.20">
    <property type="match status" value="1"/>
</dbReference>
<dbReference type="EMBL" id="HBFR01038380">
    <property type="protein sequence ID" value="CAD8900777.1"/>
    <property type="molecule type" value="Transcribed_RNA"/>
</dbReference>
<evidence type="ECO:0000313" key="3">
    <source>
        <dbReference type="EMBL" id="CAD8900781.1"/>
    </source>
</evidence>
<reference evidence="3" key="1">
    <citation type="submission" date="2021-01" db="EMBL/GenBank/DDBJ databases">
        <authorList>
            <person name="Corre E."/>
            <person name="Pelletier E."/>
            <person name="Niang G."/>
            <person name="Scheremetjew M."/>
            <person name="Finn R."/>
            <person name="Kale V."/>
            <person name="Holt S."/>
            <person name="Cochrane G."/>
            <person name="Meng A."/>
            <person name="Brown T."/>
            <person name="Cohen L."/>
        </authorList>
    </citation>
    <scope>NUCLEOTIDE SEQUENCE</scope>
    <source>
        <strain evidence="3">308</strain>
    </source>
</reference>
<evidence type="ECO:0000313" key="2">
    <source>
        <dbReference type="EMBL" id="CAD8900777.1"/>
    </source>
</evidence>
<name>A0A6U5LGR3_9STRA</name>
<evidence type="ECO:0000256" key="1">
    <source>
        <dbReference type="SAM" id="MobiDB-lite"/>
    </source>
</evidence>
<dbReference type="AlphaFoldDB" id="A0A6U5LGR3"/>
<feature type="region of interest" description="Disordered" evidence="1">
    <location>
        <begin position="413"/>
        <end position="452"/>
    </location>
</feature>
<gene>
    <name evidence="2" type="ORF">CHYS00102_LOCUS27994</name>
    <name evidence="3" type="ORF">CHYS00102_LOCUS27998</name>
</gene>
<organism evidence="3">
    <name type="scientific">Corethron hystrix</name>
    <dbReference type="NCBI Taxonomy" id="216773"/>
    <lineage>
        <taxon>Eukaryota</taxon>
        <taxon>Sar</taxon>
        <taxon>Stramenopiles</taxon>
        <taxon>Ochrophyta</taxon>
        <taxon>Bacillariophyta</taxon>
        <taxon>Coscinodiscophyceae</taxon>
        <taxon>Corethrophycidae</taxon>
        <taxon>Corethrales</taxon>
        <taxon>Corethraceae</taxon>
        <taxon>Corethron</taxon>
    </lineage>
</organism>